<protein>
    <submittedName>
        <fullName evidence="2">Cell Wall Hydrolase</fullName>
    </submittedName>
</protein>
<evidence type="ECO:0000313" key="2">
    <source>
        <dbReference type="EMBL" id="DAE29418.1"/>
    </source>
</evidence>
<dbReference type="Gene3D" id="1.10.10.2520">
    <property type="entry name" value="Cell wall hydrolase SleB, domain 1"/>
    <property type="match status" value="1"/>
</dbReference>
<dbReference type="Gene3D" id="6.20.240.60">
    <property type="match status" value="1"/>
</dbReference>
<reference evidence="2" key="1">
    <citation type="journal article" date="2021" name="Proc. Natl. Acad. Sci. U.S.A.">
        <title>A Catalog of Tens of Thousands of Viruses from Human Metagenomes Reveals Hidden Associations with Chronic Diseases.</title>
        <authorList>
            <person name="Tisza M.J."/>
            <person name="Buck C.B."/>
        </authorList>
    </citation>
    <scope>NUCLEOTIDE SEQUENCE</scope>
    <source>
        <strain evidence="2">Ctd0M1</strain>
    </source>
</reference>
<keyword evidence="2" id="KW-0378">Hydrolase</keyword>
<dbReference type="Pfam" id="PF07486">
    <property type="entry name" value="Hydrolase_2"/>
    <property type="match status" value="1"/>
</dbReference>
<proteinExistence type="predicted"/>
<dbReference type="InterPro" id="IPR042047">
    <property type="entry name" value="SleB_dom1"/>
</dbReference>
<dbReference type="InterPro" id="IPR011105">
    <property type="entry name" value="Cell_wall_hydrolase_SleB"/>
</dbReference>
<accession>A0A8S5RE58</accession>
<evidence type="ECO:0000259" key="1">
    <source>
        <dbReference type="Pfam" id="PF07486"/>
    </source>
</evidence>
<organism evidence="2">
    <name type="scientific">virus sp. ctd0M1</name>
    <dbReference type="NCBI Taxonomy" id="2827993"/>
    <lineage>
        <taxon>Viruses</taxon>
    </lineage>
</organism>
<sequence>MNHNLIDIDTLARTLYGEARGESRQGKIAVACVVLNRVKRKKMCGWRDINGYKVATVAATCLKPWQFSCWNKNDPNRKIIIQVTDANPKFAECLDVAQKVCDGEIEDITKGATHYYNPKACAQPNWAKGKTPCVVIGHHLFFNNID</sequence>
<dbReference type="GO" id="GO:0016787">
    <property type="term" value="F:hydrolase activity"/>
    <property type="evidence" value="ECO:0007669"/>
    <property type="project" value="UniProtKB-KW"/>
</dbReference>
<dbReference type="EMBL" id="BK059094">
    <property type="protein sequence ID" value="DAE29418.1"/>
    <property type="molecule type" value="Genomic_DNA"/>
</dbReference>
<feature type="domain" description="Cell wall hydrolase SleB" evidence="1">
    <location>
        <begin position="21"/>
        <end position="142"/>
    </location>
</feature>
<name>A0A8S5RE58_9VIRU</name>